<sequence>MTDYKKILIKNGTVYNVPNKKTGVFDILISNSRIEKIGKNIKDKDALVVDAKDKIVVPGLVDVHVHFRQPGQEHKEDLISGSRAAAAGGFTTVIAEPNTNPPIDSPSRLIKLLTIAKRESIINYYSKSAATVGLNGHRLVNIEKLKIAGAKAISDDGHPVAGERLMLNALKKGREYDVLVNPHCEESPLYRKRQKDKKKNLRNFPDSDSNQPYEAEADFIMRDIGLAEKAGARIHISHVSLAKSVSEIAKAKKRGVKITAEAAPHHLLLSKETVEKIGTNAKVNPPLRSKADVKAVQKGLADGTIDIIASDHAPHSAKDKNLSFNKAAFGLIGLETTLGLVLTHLVRPGVLTLKQAIDQMTILPAKIFDLDKFGIGSLTPGTKANIVVIDLKKRWKVDVNKFFSKARNCPFDGWKLQGKAIMTIVGNRIIMKEGKIIENI</sequence>
<dbReference type="SUPFAM" id="SSF51338">
    <property type="entry name" value="Composite domain of metallo-dependent hydrolases"/>
    <property type="match status" value="1"/>
</dbReference>
<dbReference type="PANTHER" id="PTHR43668">
    <property type="entry name" value="ALLANTOINASE"/>
    <property type="match status" value="1"/>
</dbReference>
<dbReference type="UniPathway" id="UPA00070">
    <property type="reaction ID" value="UER00117"/>
</dbReference>
<feature type="binding site" evidence="6">
    <location>
        <begin position="66"/>
        <end position="68"/>
    </location>
    <ligand>
        <name>substrate</name>
    </ligand>
</feature>
<dbReference type="CDD" id="cd01317">
    <property type="entry name" value="DHOase_IIa"/>
    <property type="match status" value="1"/>
</dbReference>
<comment type="catalytic activity">
    <reaction evidence="6">
        <text>(S)-dihydroorotate + H2O = N-carbamoyl-L-aspartate + H(+)</text>
        <dbReference type="Rhea" id="RHEA:24296"/>
        <dbReference type="ChEBI" id="CHEBI:15377"/>
        <dbReference type="ChEBI" id="CHEBI:15378"/>
        <dbReference type="ChEBI" id="CHEBI:30864"/>
        <dbReference type="ChEBI" id="CHEBI:32814"/>
        <dbReference type="EC" id="3.5.2.3"/>
    </reaction>
</comment>
<feature type="binding site" evidence="6">
    <location>
        <position position="315"/>
    </location>
    <ligand>
        <name>substrate</name>
    </ligand>
</feature>
<comment type="similarity">
    <text evidence="2 6">Belongs to the metallo-dependent hydrolases superfamily. DHOase family. Class I DHOase subfamily.</text>
</comment>
<dbReference type="GO" id="GO:0004151">
    <property type="term" value="F:dihydroorotase activity"/>
    <property type="evidence" value="ECO:0007669"/>
    <property type="project" value="UniProtKB-UniRule"/>
</dbReference>
<proteinExistence type="inferred from homology"/>
<feature type="binding site" evidence="6">
    <location>
        <position position="183"/>
    </location>
    <ligand>
        <name>Zn(2+)</name>
        <dbReference type="ChEBI" id="CHEBI:29105"/>
        <label>2</label>
    </ligand>
</feature>
<evidence type="ECO:0000256" key="6">
    <source>
        <dbReference type="HAMAP-Rule" id="MF_00220"/>
    </source>
</evidence>
<reference evidence="10" key="1">
    <citation type="journal article" date="2017" name="Environ. Microbiol. Rep.">
        <title>Genetic Diversity of Marine Anaerobic Ammonium-Oxidizing Bacteria as Revealed by Genomic and Proteomic Analyses of 'Candidatus Scalindua japonica'.</title>
        <authorList>
            <person name="Oshiki M."/>
            <person name="Mizuto K."/>
            <person name="Kimura Z."/>
            <person name="Kindaichi T."/>
            <person name="Satoh H."/>
            <person name="Okabe S."/>
        </authorList>
    </citation>
    <scope>NUCLEOTIDE SEQUENCE [LARGE SCALE GENOMIC DNA]</scope>
    <source>
        <strain evidence="10">husup-a2</strain>
    </source>
</reference>
<evidence type="ECO:0000256" key="4">
    <source>
        <dbReference type="ARBA" id="ARBA00022801"/>
    </source>
</evidence>
<dbReference type="InterPro" id="IPR011059">
    <property type="entry name" value="Metal-dep_hydrolase_composite"/>
</dbReference>
<feature type="binding site" evidence="6">
    <location>
        <position position="238"/>
    </location>
    <ligand>
        <name>Zn(2+)</name>
        <dbReference type="ChEBI" id="CHEBI:29105"/>
        <label>2</label>
    </ligand>
</feature>
<dbReference type="EC" id="3.5.2.3" evidence="6"/>
<evidence type="ECO:0000256" key="3">
    <source>
        <dbReference type="ARBA" id="ARBA00022723"/>
    </source>
</evidence>
<dbReference type="InterPro" id="IPR002195">
    <property type="entry name" value="Dihydroorotase_CS"/>
</dbReference>
<evidence type="ECO:0000259" key="8">
    <source>
        <dbReference type="Pfam" id="PF01979"/>
    </source>
</evidence>
<evidence type="ECO:0000313" key="10">
    <source>
        <dbReference type="Proteomes" id="UP000218542"/>
    </source>
</evidence>
<evidence type="ECO:0000256" key="5">
    <source>
        <dbReference type="ARBA" id="ARBA00022975"/>
    </source>
</evidence>
<comment type="pathway">
    <text evidence="6">Pyrimidine metabolism; UMP biosynthesis via de novo pathway; (S)-dihydroorotate from bicarbonate: step 3/3.</text>
</comment>
<dbReference type="GO" id="GO:0004038">
    <property type="term" value="F:allantoinase activity"/>
    <property type="evidence" value="ECO:0007669"/>
    <property type="project" value="TreeGrafter"/>
</dbReference>
<dbReference type="PROSITE" id="PS00483">
    <property type="entry name" value="DIHYDROOROTASE_2"/>
    <property type="match status" value="1"/>
</dbReference>
<keyword evidence="6" id="KW-0862">Zinc</keyword>
<keyword evidence="5 6" id="KW-0665">Pyrimidine biosynthesis</keyword>
<dbReference type="OrthoDB" id="9765462at2"/>
<dbReference type="GO" id="GO:0008270">
    <property type="term" value="F:zinc ion binding"/>
    <property type="evidence" value="ECO:0007669"/>
    <property type="project" value="UniProtKB-UniRule"/>
</dbReference>
<evidence type="ECO:0000256" key="1">
    <source>
        <dbReference type="ARBA" id="ARBA00002368"/>
    </source>
</evidence>
<comment type="caution">
    <text evidence="9">The sequence shown here is derived from an EMBL/GenBank/DDBJ whole genome shotgun (WGS) entry which is preliminary data.</text>
</comment>
<dbReference type="InterPro" id="IPR032466">
    <property type="entry name" value="Metal_Hydrolase"/>
</dbReference>
<evidence type="ECO:0000313" key="9">
    <source>
        <dbReference type="EMBL" id="GAX60937.1"/>
    </source>
</evidence>
<keyword evidence="10" id="KW-1185">Reference proteome</keyword>
<organism evidence="9 10">
    <name type="scientific">Candidatus Scalindua japonica</name>
    <dbReference type="NCBI Taxonomy" id="1284222"/>
    <lineage>
        <taxon>Bacteria</taxon>
        <taxon>Pseudomonadati</taxon>
        <taxon>Planctomycetota</taxon>
        <taxon>Candidatus Brocadiia</taxon>
        <taxon>Candidatus Brocadiales</taxon>
        <taxon>Candidatus Scalinduaceae</taxon>
        <taxon>Candidatus Scalindua</taxon>
    </lineage>
</organism>
<feature type="binding site" evidence="6">
    <location>
        <position position="98"/>
    </location>
    <ligand>
        <name>substrate</name>
    </ligand>
</feature>
<dbReference type="SUPFAM" id="SSF51556">
    <property type="entry name" value="Metallo-dependent hydrolases"/>
    <property type="match status" value="1"/>
</dbReference>
<feature type="binding site" evidence="6">
    <location>
        <position position="64"/>
    </location>
    <ligand>
        <name>Zn(2+)</name>
        <dbReference type="ChEBI" id="CHEBI:29105"/>
        <label>1</label>
    </ligand>
</feature>
<evidence type="ECO:0000256" key="7">
    <source>
        <dbReference type="SAM" id="MobiDB-lite"/>
    </source>
</evidence>
<keyword evidence="3 6" id="KW-0479">Metal-binding</keyword>
<dbReference type="Pfam" id="PF01979">
    <property type="entry name" value="Amidohydro_1"/>
    <property type="match status" value="1"/>
</dbReference>
<feature type="active site" evidence="6">
    <location>
        <position position="311"/>
    </location>
</feature>
<feature type="binding site" evidence="6">
    <location>
        <position position="156"/>
    </location>
    <ligand>
        <name>Zn(2+)</name>
        <dbReference type="ChEBI" id="CHEBI:29105"/>
        <label>1</label>
    </ligand>
</feature>
<gene>
    <name evidence="6" type="primary">pyrC</name>
    <name evidence="9" type="ORF">SCALIN_C16_0011</name>
</gene>
<dbReference type="GO" id="GO:0044205">
    <property type="term" value="P:'de novo' UMP biosynthetic process"/>
    <property type="evidence" value="ECO:0007669"/>
    <property type="project" value="UniProtKB-UniRule"/>
</dbReference>
<dbReference type="RefSeq" id="WP_096894333.1">
    <property type="nucleotide sequence ID" value="NZ_BAOS01000016.1"/>
</dbReference>
<dbReference type="EMBL" id="BAOS01000016">
    <property type="protein sequence ID" value="GAX60937.1"/>
    <property type="molecule type" value="Genomic_DNA"/>
</dbReference>
<name>A0A286TYH7_9BACT</name>
<feature type="binding site" evidence="6">
    <location>
        <position position="311"/>
    </location>
    <ligand>
        <name>Zn(2+)</name>
        <dbReference type="ChEBI" id="CHEBI:29105"/>
        <label>1</label>
    </ligand>
</feature>
<feature type="compositionally biased region" description="Basic residues" evidence="7">
    <location>
        <begin position="191"/>
        <end position="201"/>
    </location>
</feature>
<dbReference type="InterPro" id="IPR006680">
    <property type="entry name" value="Amidohydro-rel"/>
</dbReference>
<dbReference type="NCBIfam" id="TIGR00857">
    <property type="entry name" value="pyrC_multi"/>
    <property type="match status" value="1"/>
</dbReference>
<dbReference type="InterPro" id="IPR004722">
    <property type="entry name" value="DHOase"/>
</dbReference>
<keyword evidence="4 6" id="KW-0378">Hydrolase</keyword>
<feature type="binding site" evidence="6">
    <location>
        <begin position="329"/>
        <end position="330"/>
    </location>
    <ligand>
        <name>substrate</name>
    </ligand>
</feature>
<dbReference type="Gene3D" id="3.20.20.140">
    <property type="entry name" value="Metal-dependent hydrolases"/>
    <property type="match status" value="1"/>
</dbReference>
<feature type="binding site" evidence="6">
    <location>
        <position position="284"/>
    </location>
    <ligand>
        <name>substrate</name>
    </ligand>
</feature>
<dbReference type="PANTHER" id="PTHR43668:SF2">
    <property type="entry name" value="ALLANTOINASE"/>
    <property type="match status" value="1"/>
</dbReference>
<dbReference type="PROSITE" id="PS00482">
    <property type="entry name" value="DIHYDROOROTASE_1"/>
    <property type="match status" value="1"/>
</dbReference>
<comment type="function">
    <text evidence="1 6">Catalyzes the reversible cyclization of carbamoyl aspartate to dihydroorotate.</text>
</comment>
<dbReference type="GO" id="GO:0006145">
    <property type="term" value="P:purine nucleobase catabolic process"/>
    <property type="evidence" value="ECO:0007669"/>
    <property type="project" value="TreeGrafter"/>
</dbReference>
<protein>
    <recommendedName>
        <fullName evidence="6">Dihydroorotase</fullName>
        <shortName evidence="6">DHOase</shortName>
        <ecNumber evidence="6">3.5.2.3</ecNumber>
    </recommendedName>
</protein>
<dbReference type="Proteomes" id="UP000218542">
    <property type="component" value="Unassembled WGS sequence"/>
</dbReference>
<evidence type="ECO:0000256" key="2">
    <source>
        <dbReference type="ARBA" id="ARBA00010286"/>
    </source>
</evidence>
<feature type="binding site" evidence="6">
    <location>
        <position position="156"/>
    </location>
    <ligand>
        <name>Zn(2+)</name>
        <dbReference type="ChEBI" id="CHEBI:29105"/>
        <label>2</label>
    </ligand>
</feature>
<dbReference type="GO" id="GO:0005737">
    <property type="term" value="C:cytoplasm"/>
    <property type="evidence" value="ECO:0007669"/>
    <property type="project" value="TreeGrafter"/>
</dbReference>
<dbReference type="HAMAP" id="MF_00220_B">
    <property type="entry name" value="PyrC_classI_B"/>
    <property type="match status" value="1"/>
</dbReference>
<dbReference type="InterPro" id="IPR050138">
    <property type="entry name" value="DHOase/Allantoinase_Hydrolase"/>
</dbReference>
<dbReference type="AlphaFoldDB" id="A0A286TYH7"/>
<accession>A0A286TYH7</accession>
<feature type="region of interest" description="Disordered" evidence="7">
    <location>
        <begin position="191"/>
        <end position="212"/>
    </location>
</feature>
<feature type="binding site" evidence="6">
    <location>
        <position position="66"/>
    </location>
    <ligand>
        <name>Zn(2+)</name>
        <dbReference type="ChEBI" id="CHEBI:29105"/>
        <label>1</label>
    </ligand>
</feature>
<comment type="cofactor">
    <cofactor evidence="6">
        <name>Zn(2+)</name>
        <dbReference type="ChEBI" id="CHEBI:29105"/>
    </cofactor>
    <text evidence="6">Binds 2 Zn(2+) ions per subunit.</text>
</comment>
<feature type="domain" description="Amidohydrolase-related" evidence="8">
    <location>
        <begin position="55"/>
        <end position="426"/>
    </location>
</feature>